<reference evidence="3" key="1">
    <citation type="submission" date="2011-02" db="EMBL/GenBank/DDBJ databases">
        <title>Complete sequence of Spirochaeta sp. Buddy.</title>
        <authorList>
            <person name="Lucas S."/>
            <person name="Copeland A."/>
            <person name="Lapidus A."/>
            <person name="Cheng J.-F."/>
            <person name="Goodwin L."/>
            <person name="Pitluck S."/>
            <person name="Zeytun A."/>
            <person name="Detter J.C."/>
            <person name="Han C."/>
            <person name="Tapia R."/>
            <person name="Land M."/>
            <person name="Hauser L."/>
            <person name="Kyrpides N."/>
            <person name="Ivanova N."/>
            <person name="Mikhailova N."/>
            <person name="Pagani I."/>
            <person name="Ritalahti K.M."/>
            <person name="Loeffler F.E."/>
            <person name="Woyke T."/>
        </authorList>
    </citation>
    <scope>NUCLEOTIDE SEQUENCE [LARGE SCALE GENOMIC DNA]</scope>
    <source>
        <strain evidence="3">ATCC BAA-1886 / DSM 22777 / Buddy</strain>
    </source>
</reference>
<dbReference type="EMBL" id="CP002541">
    <property type="protein sequence ID" value="ADY13414.1"/>
    <property type="molecule type" value="Genomic_DNA"/>
</dbReference>
<proteinExistence type="predicted"/>
<dbReference type="RefSeq" id="WP_013607264.1">
    <property type="nucleotide sequence ID" value="NC_015152.1"/>
</dbReference>
<dbReference type="OrthoDB" id="9773856at2"/>
<gene>
    <name evidence="2" type="ordered locus">SpiBuddy_1589</name>
</gene>
<keyword evidence="3" id="KW-1185">Reference proteome</keyword>
<dbReference type="AlphaFoldDB" id="F0RW57"/>
<accession>F0RW57</accession>
<dbReference type="HOGENOM" id="CLU_026621_4_0_12"/>
<dbReference type="KEGG" id="sbu:SpiBuddy_1589"/>
<dbReference type="Gene3D" id="3.60.21.10">
    <property type="match status" value="1"/>
</dbReference>
<organism evidence="2 3">
    <name type="scientific">Sphaerochaeta globosa (strain ATCC BAA-1886 / DSM 22777 / Buddy)</name>
    <name type="common">Spirochaeta sp. (strain Buddy)</name>
    <dbReference type="NCBI Taxonomy" id="158189"/>
    <lineage>
        <taxon>Bacteria</taxon>
        <taxon>Pseudomonadati</taxon>
        <taxon>Spirochaetota</taxon>
        <taxon>Spirochaetia</taxon>
        <taxon>Spirochaetales</taxon>
        <taxon>Sphaerochaetaceae</taxon>
        <taxon>Sphaerochaeta</taxon>
    </lineage>
</organism>
<dbReference type="PANTHER" id="PTHR30337">
    <property type="entry name" value="COMPONENT OF ATP-DEPENDENT DSDNA EXONUCLEASE"/>
    <property type="match status" value="1"/>
</dbReference>
<dbReference type="STRING" id="158189.SpiBuddy_1589"/>
<dbReference type="Pfam" id="PF00149">
    <property type="entry name" value="Metallophos"/>
    <property type="match status" value="1"/>
</dbReference>
<dbReference type="GO" id="GO:0016787">
    <property type="term" value="F:hydrolase activity"/>
    <property type="evidence" value="ECO:0007669"/>
    <property type="project" value="InterPro"/>
</dbReference>
<dbReference type="SUPFAM" id="SSF56300">
    <property type="entry name" value="Metallo-dependent phosphatases"/>
    <property type="match status" value="1"/>
</dbReference>
<feature type="domain" description="Calcineurin-like phosphoesterase" evidence="1">
    <location>
        <begin position="1"/>
        <end position="182"/>
    </location>
</feature>
<dbReference type="eggNOG" id="COG0420">
    <property type="taxonomic scope" value="Bacteria"/>
</dbReference>
<protein>
    <submittedName>
        <fullName evidence="2">Metallophosphoesterase</fullName>
    </submittedName>
</protein>
<evidence type="ECO:0000259" key="1">
    <source>
        <dbReference type="Pfam" id="PF00149"/>
    </source>
</evidence>
<dbReference type="InterPro" id="IPR004843">
    <property type="entry name" value="Calcineurin-like_PHP"/>
</dbReference>
<sequence>MRILACADIHMGRKPAFAPSGHSSWDAIIEKAISLSVDAVVLVGDVVEQEQAWLSVYGPLLAGLKKLKDANIQVIGVGGNHDHNVFPRLSRDSDAIKLLGLGGTWEAFDIGCVRFLGWSFPDNHMKTNPLVSLNANLLEPSRLTLGLLHTDYGMAVSAYAPTQEQDFFRSNVELWMLGHIHKKGKVGNSEAYYCGSPYALDVNEMGQHGVYLIETEADLHFKTPVFVPLCPYRYETCPIDVTGIVDLDGLKSQLTGSIRFFAQNLHFEGSLYIKALFTGSLAPHLHLNEVMTIAYDEAVFLFEEQGAATYLLGRYEDQTDLKIDMQQLSEGSGADALLAKKLLDPEELMRYAKQYQNLHTQSFNSSAFSSLESTPLDLEAALLLAKQAGMQLLKAMVAQKEGEQ</sequence>
<evidence type="ECO:0000313" key="3">
    <source>
        <dbReference type="Proteomes" id="UP000008466"/>
    </source>
</evidence>
<dbReference type="Proteomes" id="UP000008466">
    <property type="component" value="Chromosome"/>
</dbReference>
<dbReference type="InterPro" id="IPR029052">
    <property type="entry name" value="Metallo-depent_PP-like"/>
</dbReference>
<dbReference type="InterPro" id="IPR050535">
    <property type="entry name" value="DNA_Repair-Maintenance_Comp"/>
</dbReference>
<dbReference type="PANTHER" id="PTHR30337:SF7">
    <property type="entry name" value="PHOSPHOESTERASE"/>
    <property type="match status" value="1"/>
</dbReference>
<evidence type="ECO:0000313" key="2">
    <source>
        <dbReference type="EMBL" id="ADY13414.1"/>
    </source>
</evidence>
<name>F0RW57_SPHGB</name>